<sequence length="420" mass="47404">MKPTSFTLAFVLAVGSNTCALYHDYKCHGSITSAEENPKTTSIIVLYRIRREMANRPGPIILGAHGPFPATLDTVVPRDPTQCLFINPETGDVVTAGRNHHYFFDDNGERVQVAHPADDNPLRNPQDATAHHSQDIRLARVTSGREPPTLAESNKILQQFIRMLSVDQLDTLRPLDRVSFSGLATMITLLQVIDDVNAPVAQWGMMHLRDVWSKVFGEHGYDWDFAIEECHPREQRIPCHDVLIGKFKEDSPAKASPKKKRTGNGNTKQKPAAPPAFPPCRKKDAPVWLRMSIVPGLCFQDKYVDSQKRIVARSSVIFDQMVAPRKALLRALTQADVSDKREVRRFNEALIVYHMRWYLHENLHGNVNLGSKHRPQSYRMDYILARMQPRAAVVADSEDNLRDGLACFESCLSSIDPKPR</sequence>
<keyword evidence="2" id="KW-0732">Signal</keyword>
<name>A0A8H4ISE0_9PEZI</name>
<keyword evidence="4" id="KW-1185">Reference proteome</keyword>
<organism evidence="3 4">
    <name type="scientific">Botryosphaeria dothidea</name>
    <dbReference type="NCBI Taxonomy" id="55169"/>
    <lineage>
        <taxon>Eukaryota</taxon>
        <taxon>Fungi</taxon>
        <taxon>Dikarya</taxon>
        <taxon>Ascomycota</taxon>
        <taxon>Pezizomycotina</taxon>
        <taxon>Dothideomycetes</taxon>
        <taxon>Dothideomycetes incertae sedis</taxon>
        <taxon>Botryosphaeriales</taxon>
        <taxon>Botryosphaeriaceae</taxon>
        <taxon>Botryosphaeria</taxon>
    </lineage>
</organism>
<reference evidence="3" key="1">
    <citation type="submission" date="2020-04" db="EMBL/GenBank/DDBJ databases">
        <title>Genome Assembly and Annotation of Botryosphaeria dothidea sdau 11-99, a Latent Pathogen of Apple Fruit Ring Rot in China.</title>
        <authorList>
            <person name="Yu C."/>
            <person name="Diao Y."/>
            <person name="Lu Q."/>
            <person name="Zhao J."/>
            <person name="Cui S."/>
            <person name="Peng C."/>
            <person name="He B."/>
            <person name="Liu H."/>
        </authorList>
    </citation>
    <scope>NUCLEOTIDE SEQUENCE [LARGE SCALE GENOMIC DNA]</scope>
    <source>
        <strain evidence="3">Sdau11-99</strain>
    </source>
</reference>
<evidence type="ECO:0000313" key="4">
    <source>
        <dbReference type="Proteomes" id="UP000572817"/>
    </source>
</evidence>
<feature type="signal peptide" evidence="2">
    <location>
        <begin position="1"/>
        <end position="20"/>
    </location>
</feature>
<dbReference type="AlphaFoldDB" id="A0A8H4ISE0"/>
<feature type="chain" id="PRO_5034097183" evidence="2">
    <location>
        <begin position="21"/>
        <end position="420"/>
    </location>
</feature>
<comment type="caution">
    <text evidence="3">The sequence shown here is derived from an EMBL/GenBank/DDBJ whole genome shotgun (WGS) entry which is preliminary data.</text>
</comment>
<gene>
    <name evidence="3" type="ORF">GTA08_BOTSDO05189</name>
</gene>
<evidence type="ECO:0000256" key="2">
    <source>
        <dbReference type="SAM" id="SignalP"/>
    </source>
</evidence>
<accession>A0A8H4ISE0</accession>
<proteinExistence type="predicted"/>
<dbReference type="EMBL" id="WWBZ02000033">
    <property type="protein sequence ID" value="KAF4306606.1"/>
    <property type="molecule type" value="Genomic_DNA"/>
</dbReference>
<feature type="region of interest" description="Disordered" evidence="1">
    <location>
        <begin position="250"/>
        <end position="278"/>
    </location>
</feature>
<dbReference type="Proteomes" id="UP000572817">
    <property type="component" value="Unassembled WGS sequence"/>
</dbReference>
<evidence type="ECO:0000313" key="3">
    <source>
        <dbReference type="EMBL" id="KAF4306606.1"/>
    </source>
</evidence>
<evidence type="ECO:0000256" key="1">
    <source>
        <dbReference type="SAM" id="MobiDB-lite"/>
    </source>
</evidence>
<protein>
    <submittedName>
        <fullName evidence="3">Uncharacterized protein</fullName>
    </submittedName>
</protein>